<comment type="catalytic activity">
    <reaction evidence="2">
        <text>Ni(II)-pyridinium-3,5-bisthiocarboxylate mononucleotide = pyridinium-3,5-bisthiocarboxylate mononucleotide + Ni(2+)</text>
        <dbReference type="Rhea" id="RHEA:54784"/>
        <dbReference type="ChEBI" id="CHEBI:49786"/>
        <dbReference type="ChEBI" id="CHEBI:137372"/>
        <dbReference type="ChEBI" id="CHEBI:137373"/>
        <dbReference type="EC" id="4.99.1.12"/>
    </reaction>
</comment>
<reference evidence="3 4" key="1">
    <citation type="submission" date="2021-01" db="EMBL/GenBank/DDBJ databases">
        <title>Whole genome shotgun sequence of Actinoplanes humidus NBRC 14915.</title>
        <authorList>
            <person name="Komaki H."/>
            <person name="Tamura T."/>
        </authorList>
    </citation>
    <scope>NUCLEOTIDE SEQUENCE [LARGE SCALE GENOMIC DNA]</scope>
    <source>
        <strain evidence="3 4">NBRC 14915</strain>
    </source>
</reference>
<sequence>MSRHAWIDASAGVAGDMLLGALLDAGARLSVVQEAVDAVAGGAVRISEREVRRGGLRAWKADVSALDDQPPARTWREIRTLVTGTAHAVFERLAEAEARVHGVDVAEVHFHEVGALDAIADVVGCCAALEDLGITSVSAGPVAVGSGSVRTRHGVLPVPAPAVTELAKGWQVLAGGDGELATPTGMALLRTWAGVCEPLPPLTLDLVGVGAGGRDPAGRANVVRVLIGTRSSPIASSLAEPAMLLEANIDDLDPRLWPGVLAGLLDLGASDAWLVPILMKKGRPAHTLSVLCPPTLADPLTDRIFRDTSTLGVRRSPRDKTALDRAFVPVKVGTGQITVKIGHRDGVLVQVMPEFEDVAALARSQGRPERVVLQEAVTAARETGLVVGAPMVSVWAGRAER</sequence>
<dbReference type="EC" id="4.99.1.12" evidence="2"/>
<dbReference type="InterPro" id="IPR002822">
    <property type="entry name" value="Ni_insertion"/>
</dbReference>
<gene>
    <name evidence="2" type="primary">larC</name>
    <name evidence="3" type="ORF">Ahu01nite_081790</name>
</gene>
<name>A0ABQ4A2L3_9ACTN</name>
<keyword evidence="4" id="KW-1185">Reference proteome</keyword>
<dbReference type="RefSeq" id="WP_203842048.1">
    <property type="nucleotide sequence ID" value="NZ_BAAATV010000015.1"/>
</dbReference>
<dbReference type="PANTHER" id="PTHR36566:SF1">
    <property type="entry name" value="PYRIDINIUM-3,5-BISTHIOCARBOXYLIC ACID MONONUCLEOTIDE NICKEL INSERTION PROTEIN"/>
    <property type="match status" value="1"/>
</dbReference>
<evidence type="ECO:0000313" key="4">
    <source>
        <dbReference type="Proteomes" id="UP000603200"/>
    </source>
</evidence>
<protein>
    <recommendedName>
        <fullName evidence="2">Pyridinium-3,5-bisthiocarboxylic acid mononucleotide nickel insertion protein</fullName>
        <shortName evidence="2">P2TMN nickel insertion protein</shortName>
        <ecNumber evidence="2">4.99.1.12</ecNumber>
    </recommendedName>
    <alternativeName>
        <fullName evidence="2">Nickel-pincer cofactor biosynthesis protein LarC</fullName>
    </alternativeName>
</protein>
<proteinExistence type="inferred from homology"/>
<evidence type="ECO:0000313" key="3">
    <source>
        <dbReference type="EMBL" id="GIE25077.1"/>
    </source>
</evidence>
<organism evidence="3 4">
    <name type="scientific">Winogradskya humida</name>
    <dbReference type="NCBI Taxonomy" id="113566"/>
    <lineage>
        <taxon>Bacteria</taxon>
        <taxon>Bacillati</taxon>
        <taxon>Actinomycetota</taxon>
        <taxon>Actinomycetes</taxon>
        <taxon>Micromonosporales</taxon>
        <taxon>Micromonosporaceae</taxon>
        <taxon>Winogradskya</taxon>
    </lineage>
</organism>
<dbReference type="HAMAP" id="MF_01074">
    <property type="entry name" value="LarC"/>
    <property type="match status" value="1"/>
</dbReference>
<dbReference type="NCBIfam" id="TIGR00299">
    <property type="entry name" value="nickel pincer cofactor biosynthesis protein LarC"/>
    <property type="match status" value="1"/>
</dbReference>
<keyword evidence="2" id="KW-0456">Lyase</keyword>
<comment type="similarity">
    <text evidence="2">Belongs to the LarC family.</text>
</comment>
<dbReference type="Gene3D" id="3.10.20.300">
    <property type="entry name" value="mk0293 like domain"/>
    <property type="match status" value="1"/>
</dbReference>
<keyword evidence="1 2" id="KW-0533">Nickel</keyword>
<dbReference type="Proteomes" id="UP000603200">
    <property type="component" value="Unassembled WGS sequence"/>
</dbReference>
<dbReference type="Gene3D" id="3.30.70.1380">
    <property type="entry name" value="Transcriptional regulatory protein pf0864 domain like"/>
    <property type="match status" value="1"/>
</dbReference>
<comment type="caution">
    <text evidence="3">The sequence shown here is derived from an EMBL/GenBank/DDBJ whole genome shotgun (WGS) entry which is preliminary data.</text>
</comment>
<evidence type="ECO:0000256" key="2">
    <source>
        <dbReference type="HAMAP-Rule" id="MF_01074"/>
    </source>
</evidence>
<accession>A0ABQ4A2L3</accession>
<dbReference type="Pfam" id="PF01969">
    <property type="entry name" value="Ni_insertion"/>
    <property type="match status" value="1"/>
</dbReference>
<dbReference type="EMBL" id="BOMN01000115">
    <property type="protein sequence ID" value="GIE25077.1"/>
    <property type="molecule type" value="Genomic_DNA"/>
</dbReference>
<evidence type="ECO:0000256" key="1">
    <source>
        <dbReference type="ARBA" id="ARBA00022596"/>
    </source>
</evidence>
<dbReference type="PANTHER" id="PTHR36566">
    <property type="entry name" value="NICKEL INSERTION PROTEIN-RELATED"/>
    <property type="match status" value="1"/>
</dbReference>
<comment type="function">
    <text evidence="2">Involved in the biosynthesis of a nickel-pincer cofactor ((SCS)Ni(II) pincer complex). Binds Ni(2+), and functions in nickel delivery to pyridinium-3,5-bisthiocarboxylic acid mononucleotide (P2TMN), to form the mature cofactor. Is thus probably required for the activation of nickel-pincer cofactor-dependent enzymes.</text>
</comment>